<name>A0A0G0W1U4_9BACT</name>
<sequence length="178" mass="21372">MFNTLSIIGYEYDQVKTHAQPDEAHFDKQLKEERIYPHLHLIFNLSNNTFTIHVDTRRHRVYYRTPEVSIELERLHELFAQEAQSQNQPQAQFLTRLSKQALDLAMFNTTRWLNKSDAHNRYQFNQLLKEHRRKKVRKDARRKHLKMKHQNGDASKTWHVSSWETLDPELHEPGQSTT</sequence>
<protein>
    <submittedName>
        <fullName evidence="2">Uncharacterized protein</fullName>
    </submittedName>
</protein>
<feature type="region of interest" description="Disordered" evidence="1">
    <location>
        <begin position="138"/>
        <end position="159"/>
    </location>
</feature>
<dbReference type="AlphaFoldDB" id="A0A0G0W1U4"/>
<evidence type="ECO:0000313" key="2">
    <source>
        <dbReference type="EMBL" id="KKR78260.1"/>
    </source>
</evidence>
<evidence type="ECO:0000256" key="1">
    <source>
        <dbReference type="SAM" id="MobiDB-lite"/>
    </source>
</evidence>
<evidence type="ECO:0000313" key="3">
    <source>
        <dbReference type="Proteomes" id="UP000034292"/>
    </source>
</evidence>
<comment type="caution">
    <text evidence="2">The sequence shown here is derived from an EMBL/GenBank/DDBJ whole genome shotgun (WGS) entry which is preliminary data.</text>
</comment>
<feature type="compositionally biased region" description="Basic residues" evidence="1">
    <location>
        <begin position="138"/>
        <end position="149"/>
    </location>
</feature>
<reference evidence="2 3" key="1">
    <citation type="journal article" date="2015" name="Nature">
        <title>rRNA introns, odd ribosomes, and small enigmatic genomes across a large radiation of phyla.</title>
        <authorList>
            <person name="Brown C.T."/>
            <person name="Hug L.A."/>
            <person name="Thomas B.C."/>
            <person name="Sharon I."/>
            <person name="Castelle C.J."/>
            <person name="Singh A."/>
            <person name="Wilkins M.J."/>
            <person name="Williams K.H."/>
            <person name="Banfield J.F."/>
        </authorList>
    </citation>
    <scope>NUCLEOTIDE SEQUENCE [LARGE SCALE GENOMIC DNA]</scope>
</reference>
<dbReference type="EMBL" id="LBZV01000001">
    <property type="protein sequence ID" value="KKR78260.1"/>
    <property type="molecule type" value="Genomic_DNA"/>
</dbReference>
<gene>
    <name evidence="2" type="ORF">UU23_C0001G0024</name>
</gene>
<dbReference type="STRING" id="1618408.UU23_C0001G0024"/>
<organism evidence="2 3">
    <name type="scientific">Candidatus Curtissbacteria bacterium GW2011_GWA1_40_9</name>
    <dbReference type="NCBI Taxonomy" id="1618408"/>
    <lineage>
        <taxon>Bacteria</taxon>
        <taxon>Candidatus Curtissiibacteriota</taxon>
    </lineage>
</organism>
<accession>A0A0G0W1U4</accession>
<proteinExistence type="predicted"/>
<dbReference type="Proteomes" id="UP000034292">
    <property type="component" value="Unassembled WGS sequence"/>
</dbReference>